<evidence type="ECO:0000313" key="1">
    <source>
        <dbReference type="EMBL" id="ENY69863.1"/>
    </source>
</evidence>
<dbReference type="NCBIfam" id="NF046004">
    <property type="entry name" value="ICE_Mbov_0401"/>
    <property type="match status" value="1"/>
</dbReference>
<organism evidence="1 2">
    <name type="scientific">Mycoplasmopsis bovigenitalium 51080</name>
    <dbReference type="NCBI Taxonomy" id="1188235"/>
    <lineage>
        <taxon>Bacteria</taxon>
        <taxon>Bacillati</taxon>
        <taxon>Mycoplasmatota</taxon>
        <taxon>Mycoplasmoidales</taxon>
        <taxon>Metamycoplasmataceae</taxon>
        <taxon>Mycoplasmopsis</taxon>
    </lineage>
</organism>
<gene>
    <name evidence="1" type="ORF">MBVG_2720</name>
</gene>
<proteinExistence type="predicted"/>
<comment type="caution">
    <text evidence="1">The sequence shown here is derived from an EMBL/GenBank/DDBJ whole genome shotgun (WGS) entry which is preliminary data.</text>
</comment>
<accession>N9VDY0</accession>
<evidence type="ECO:0000313" key="2">
    <source>
        <dbReference type="Proteomes" id="UP000013220"/>
    </source>
</evidence>
<sequence>MYEYIDARGKKRRITHYHDDIIKRLKCSKYDFDLIKFCIISDLNNQKLPNELVSLKPSKQLLYEMKKRFKISQQIIEKNDKKYNENTSVFKQKNYKKIHIEVDDFYTRFQGSKYRPKMRIREVILHQNFIGKNAKKDTKKASAICYFFTKNISEKTLENDTIFTKKFINNELKKLEIKRKKVVLKGDGARWMSLFASDIKVKYSLDYFHLFRKINETFGYKKFNSKNHKMLYKNWFSRIYGARWVDLFSAIFEKNFNLKYDDFMKLKAAFLFEAKEKNIEKSFIKQARILFKYINNHSKNIWNNEGNLIIEKSYTEHFVYNFFKKFIKKQGLLFSRNSIKMKVIYHNLLKNAATFFIESDEKNLE</sequence>
<dbReference type="EMBL" id="AORH01000019">
    <property type="protein sequence ID" value="ENY69863.1"/>
    <property type="molecule type" value="Genomic_DNA"/>
</dbReference>
<reference evidence="1 2" key="1">
    <citation type="journal article" date="2013" name="Genome Announc.">
        <title>Draft Genome Sequences of Mycoplasma alkalescens, Mycoplasma arginini, and Mycoplasma bovigenitalium, Three Species with Equivocal Pathogenic Status for Cattle.</title>
        <authorList>
            <person name="Manso-Silvan L."/>
            <person name="Tardy F."/>
            <person name="Baranowski E."/>
            <person name="Barre A."/>
            <person name="Blanchard A."/>
            <person name="Breton M."/>
            <person name="Couture C."/>
            <person name="Citti C."/>
            <person name="Dordet-Frisoni E."/>
            <person name="Dupuy V."/>
            <person name="Gaurivaud P."/>
            <person name="Jacob D."/>
            <person name="Lemaitre C."/>
            <person name="Nikolski M."/>
            <person name="Nouvel L.X."/>
            <person name="Poumarat F."/>
            <person name="Thebault P."/>
            <person name="Theil S."/>
            <person name="Thiaucourt F."/>
            <person name="Sirand-Pugnet P."/>
        </authorList>
    </citation>
    <scope>NUCLEOTIDE SEQUENCE [LARGE SCALE GENOMIC DNA]</scope>
    <source>
        <strain evidence="1 2">51080</strain>
    </source>
</reference>
<name>N9VDY0_9BACT</name>
<dbReference type="eggNOG" id="ENOG503479A">
    <property type="taxonomic scope" value="Bacteria"/>
</dbReference>
<dbReference type="AlphaFoldDB" id="N9VDY0"/>
<dbReference type="STRING" id="1188235.MBVG_2720"/>
<dbReference type="PATRIC" id="fig|1188235.3.peg.288"/>
<dbReference type="OrthoDB" id="394306at2"/>
<dbReference type="Proteomes" id="UP000013220">
    <property type="component" value="Unassembled WGS sequence"/>
</dbReference>
<protein>
    <submittedName>
        <fullName evidence="1">Uncharacterized protein</fullName>
    </submittedName>
</protein>
<keyword evidence="2" id="KW-1185">Reference proteome</keyword>